<reference evidence="4 5" key="1">
    <citation type="journal article" date="2014" name="ISME J.">
        <title>Ecophysiology of Thioploca ingrica as revealed by the complete genome sequence supplemented with proteomic evidence.</title>
        <authorList>
            <person name="Kojima H."/>
            <person name="Ogura Y."/>
            <person name="Yamamoto N."/>
            <person name="Togashi T."/>
            <person name="Mori H."/>
            <person name="Watanabe T."/>
            <person name="Nemoto F."/>
            <person name="Kurokawa K."/>
            <person name="Hayashi T."/>
            <person name="Fukui M."/>
        </authorList>
    </citation>
    <scope>NUCLEOTIDE SEQUENCE [LARGE SCALE GENOMIC DNA]</scope>
</reference>
<gene>
    <name evidence="4" type="ORF">THII_3351</name>
</gene>
<dbReference type="Proteomes" id="UP000031623">
    <property type="component" value="Chromosome"/>
</dbReference>
<dbReference type="HOGENOM" id="CLU_049766_1_1_6"/>
<dbReference type="OrthoDB" id="5289726at2"/>
<dbReference type="InterPro" id="IPR019257">
    <property type="entry name" value="MeTrfase_dom"/>
</dbReference>
<protein>
    <submittedName>
        <fullName evidence="4">Methyltransferase</fullName>
    </submittedName>
</protein>
<dbReference type="InterPro" id="IPR029063">
    <property type="entry name" value="SAM-dependent_MTases_sf"/>
</dbReference>
<evidence type="ECO:0000256" key="2">
    <source>
        <dbReference type="ARBA" id="ARBA00022679"/>
    </source>
</evidence>
<dbReference type="PANTHER" id="PTHR43397:SF1">
    <property type="entry name" value="ERGOTHIONEINE BIOSYNTHESIS PROTEIN 1"/>
    <property type="match status" value="1"/>
</dbReference>
<evidence type="ECO:0000313" key="4">
    <source>
        <dbReference type="EMBL" id="BAP57648.1"/>
    </source>
</evidence>
<name>A0A090AH72_9GAMM</name>
<dbReference type="PIRSF" id="PIRSF018005">
    <property type="entry name" value="UCP018005"/>
    <property type="match status" value="1"/>
</dbReference>
<organism evidence="4 5">
    <name type="scientific">Thioploca ingrica</name>
    <dbReference type="NCBI Taxonomy" id="40754"/>
    <lineage>
        <taxon>Bacteria</taxon>
        <taxon>Pseudomonadati</taxon>
        <taxon>Pseudomonadota</taxon>
        <taxon>Gammaproteobacteria</taxon>
        <taxon>Thiotrichales</taxon>
        <taxon>Thiotrichaceae</taxon>
        <taxon>Thioploca</taxon>
    </lineage>
</organism>
<dbReference type="AlphaFoldDB" id="A0A090AH72"/>
<dbReference type="GO" id="GO:0032259">
    <property type="term" value="P:methylation"/>
    <property type="evidence" value="ECO:0007669"/>
    <property type="project" value="UniProtKB-KW"/>
</dbReference>
<proteinExistence type="predicted"/>
<dbReference type="EMBL" id="AP014633">
    <property type="protein sequence ID" value="BAP57648.1"/>
    <property type="molecule type" value="Genomic_DNA"/>
</dbReference>
<accession>A0A090AH72</accession>
<evidence type="ECO:0000259" key="3">
    <source>
        <dbReference type="Pfam" id="PF10017"/>
    </source>
</evidence>
<dbReference type="InterPro" id="IPR017804">
    <property type="entry name" value="MeTrfase_EgtD-like"/>
</dbReference>
<dbReference type="STRING" id="40754.THII_3351"/>
<evidence type="ECO:0000256" key="1">
    <source>
        <dbReference type="ARBA" id="ARBA00022603"/>
    </source>
</evidence>
<dbReference type="KEGG" id="tig:THII_3351"/>
<sequence length="319" mass="35928">MSEPTIHFYDLHPPLTDLKAEVLTGLSGQPKTIPPKFFYDEYGSQLFAQITELPEYYLTRTEIAILQEHGEEMVSLLGNECLLVELGSGSSQKIRLLLDALQPAVYMPIDISKKHLWQSVQMLAIDYPDLEIHAVCTDYSGQFHLPYHPDNKPKAAFFPGSSIGNFDPPHAQELLQQVAQLLGSDSTLLIGVDLKKDPQRLNAAYNDATGVTAAFNLNLLTRINRELNANFELSRFEHQAFYNEKPGRMEMHLVSNTPHEVKVGGQTFEFVTGENIHTENSYKYTVAQFQNLANAAGLQPEQVWIDPAELFSVHCLRVR</sequence>
<dbReference type="PANTHER" id="PTHR43397">
    <property type="entry name" value="ERGOTHIONEINE BIOSYNTHESIS PROTEIN 1"/>
    <property type="match status" value="1"/>
</dbReference>
<dbReference type="GO" id="GO:0008168">
    <property type="term" value="F:methyltransferase activity"/>
    <property type="evidence" value="ECO:0007669"/>
    <property type="project" value="UniProtKB-KW"/>
</dbReference>
<keyword evidence="1 4" id="KW-0489">Methyltransferase</keyword>
<evidence type="ECO:0000313" key="5">
    <source>
        <dbReference type="Proteomes" id="UP000031623"/>
    </source>
</evidence>
<dbReference type="NCBIfam" id="TIGR03438">
    <property type="entry name" value="egtD_ergothio"/>
    <property type="match status" value="1"/>
</dbReference>
<feature type="domain" description="Histidine-specific methyltransferase SAM-dependent" evidence="3">
    <location>
        <begin position="19"/>
        <end position="317"/>
    </location>
</feature>
<keyword evidence="2 4" id="KW-0808">Transferase</keyword>
<dbReference type="Pfam" id="PF10017">
    <property type="entry name" value="Methyltransf_33"/>
    <property type="match status" value="1"/>
</dbReference>
<dbReference type="InterPro" id="IPR051128">
    <property type="entry name" value="EgtD_Methyltrsf_superfamily"/>
</dbReference>
<keyword evidence="5" id="KW-1185">Reference proteome</keyword>
<dbReference type="InterPro" id="IPR035094">
    <property type="entry name" value="EgtD"/>
</dbReference>
<dbReference type="SUPFAM" id="SSF53335">
    <property type="entry name" value="S-adenosyl-L-methionine-dependent methyltransferases"/>
    <property type="match status" value="1"/>
</dbReference>
<dbReference type="Gene3D" id="3.40.50.150">
    <property type="entry name" value="Vaccinia Virus protein VP39"/>
    <property type="match status" value="1"/>
</dbReference>